<organism evidence="3 4">
    <name type="scientific">Reichenbachiella carrageenanivorans</name>
    <dbReference type="NCBI Taxonomy" id="2979869"/>
    <lineage>
        <taxon>Bacteria</taxon>
        <taxon>Pseudomonadati</taxon>
        <taxon>Bacteroidota</taxon>
        <taxon>Cytophagia</taxon>
        <taxon>Cytophagales</taxon>
        <taxon>Reichenbachiellaceae</taxon>
        <taxon>Reichenbachiella</taxon>
    </lineage>
</organism>
<keyword evidence="1" id="KW-0812">Transmembrane</keyword>
<keyword evidence="1" id="KW-0472">Membrane</keyword>
<dbReference type="InterPro" id="IPR001173">
    <property type="entry name" value="Glyco_trans_2-like"/>
</dbReference>
<proteinExistence type="predicted"/>
<sequence length="261" mass="30902">MMNKQALISIITPVYNIDQFLNETIQSVVNQTYINWELFLIDDNSNDKSRSIIKSWASKDKRIKPIYLDENVGAGRARNYGLDQVKGEYLAFLDSDDVWVKDKLTKQVNFLINHPKVSFSFTWYTTINEHGIPLKLFLTPSKIGRPLLKFNNYILTSSIMCKTSVVKNIRFPRMRRRQDWAYFLDVLKKTKYAYSLPESTVLYRKTKGSLSANRWKLIRPNYDFFRETIYSSNRILAVIHFLFFLPFYFHNKLFNSKNLKN</sequence>
<evidence type="ECO:0000256" key="1">
    <source>
        <dbReference type="SAM" id="Phobius"/>
    </source>
</evidence>
<evidence type="ECO:0000313" key="4">
    <source>
        <dbReference type="Proteomes" id="UP001062165"/>
    </source>
</evidence>
<dbReference type="Gene3D" id="3.90.550.10">
    <property type="entry name" value="Spore Coat Polysaccharide Biosynthesis Protein SpsA, Chain A"/>
    <property type="match status" value="1"/>
</dbReference>
<evidence type="ECO:0000259" key="2">
    <source>
        <dbReference type="Pfam" id="PF00535"/>
    </source>
</evidence>
<dbReference type="PANTHER" id="PTHR22916">
    <property type="entry name" value="GLYCOSYLTRANSFERASE"/>
    <property type="match status" value="1"/>
</dbReference>
<dbReference type="Pfam" id="PF00535">
    <property type="entry name" value="Glycos_transf_2"/>
    <property type="match status" value="1"/>
</dbReference>
<protein>
    <submittedName>
        <fullName evidence="3">Glycosyltransferase</fullName>
    </submittedName>
</protein>
<feature type="transmembrane region" description="Helical" evidence="1">
    <location>
        <begin position="235"/>
        <end position="251"/>
    </location>
</feature>
<name>A0ABY6D355_9BACT</name>
<dbReference type="Proteomes" id="UP001062165">
    <property type="component" value="Chromosome"/>
</dbReference>
<dbReference type="CDD" id="cd00761">
    <property type="entry name" value="Glyco_tranf_GTA_type"/>
    <property type="match status" value="1"/>
</dbReference>
<keyword evidence="4" id="KW-1185">Reference proteome</keyword>
<keyword evidence="1" id="KW-1133">Transmembrane helix</keyword>
<gene>
    <name evidence="3" type="ORF">N7E81_05705</name>
</gene>
<dbReference type="EMBL" id="CP106735">
    <property type="protein sequence ID" value="UXX80592.1"/>
    <property type="molecule type" value="Genomic_DNA"/>
</dbReference>
<feature type="domain" description="Glycosyltransferase 2-like" evidence="2">
    <location>
        <begin position="9"/>
        <end position="149"/>
    </location>
</feature>
<dbReference type="PANTHER" id="PTHR22916:SF3">
    <property type="entry name" value="UDP-GLCNAC:BETAGAL BETA-1,3-N-ACETYLGLUCOSAMINYLTRANSFERASE-LIKE PROTEIN 1"/>
    <property type="match status" value="1"/>
</dbReference>
<reference evidence="3" key="1">
    <citation type="submission" date="2022-10" db="EMBL/GenBank/DDBJ databases">
        <title>Comparative genomics and taxonomic characterization of three novel marine species of genus Reichenbachiella exhibiting antioxidant and polysaccharide degradation activities.</title>
        <authorList>
            <person name="Muhammad N."/>
            <person name="Lee Y.-J."/>
            <person name="Ko J."/>
            <person name="Kim S.-G."/>
        </authorList>
    </citation>
    <scope>NUCLEOTIDE SEQUENCE</scope>
    <source>
        <strain evidence="3">Wsw4-B4</strain>
    </source>
</reference>
<dbReference type="SUPFAM" id="SSF53448">
    <property type="entry name" value="Nucleotide-diphospho-sugar transferases"/>
    <property type="match status" value="1"/>
</dbReference>
<accession>A0ABY6D355</accession>
<dbReference type="RefSeq" id="WP_263052322.1">
    <property type="nucleotide sequence ID" value="NZ_CP106735.1"/>
</dbReference>
<dbReference type="InterPro" id="IPR029044">
    <property type="entry name" value="Nucleotide-diphossugar_trans"/>
</dbReference>
<evidence type="ECO:0000313" key="3">
    <source>
        <dbReference type="EMBL" id="UXX80592.1"/>
    </source>
</evidence>